<dbReference type="KEGG" id="mlo:mlr6025"/>
<evidence type="ECO:0000313" key="4">
    <source>
        <dbReference type="Proteomes" id="UP000000552"/>
    </source>
</evidence>
<dbReference type="PANTHER" id="PTHR21064:SF6">
    <property type="entry name" value="AMINOGLYCOSIDE PHOSPHOTRANSFERASE DOMAIN-CONTAINING PROTEIN"/>
    <property type="match status" value="1"/>
</dbReference>
<sequence length="376" mass="41941">MNKIPDAILQRLLEESSLLSSSESIDPLLLNNMLEKHYGLTGQIERLGSEKGHTFRLKADARQYLVKVSPSDEPELVTALQIAAMRYLDDAAHALPVQRIKPTLDRRDSVPVDLGDGTCRTLSVFCFVEGLLWEQMDANVEQLTKVGDMLGRLNIALRSFGHPVAARSLVYDIRHFPHWAGLVDYPPDPNHRLLAQRVFKLFEEVVLPRLPSLEMQVIHGDYAPNNVVVDPHNDVFVTAILDFGDTVHSAVIFDPANTVAHLIGRTQDHPWQDAFAFVAGYEQSRPINGSELPLLPVAALARLTMLALIRYWKAERAPDQSEELIASAEIYWTNLERAMAVPLDDVIGRFRDRAGEYVGAATGNGCGSREHPRDST</sequence>
<protein>
    <submittedName>
        <fullName evidence="3">Mlr6025 protein</fullName>
    </submittedName>
</protein>
<dbReference type="EMBL" id="BA000012">
    <property type="protein sequence ID" value="BAB52377.1"/>
    <property type="molecule type" value="Genomic_DNA"/>
</dbReference>
<dbReference type="HOGENOM" id="CLU_042971_1_0_5"/>
<dbReference type="eggNOG" id="COG2334">
    <property type="taxonomic scope" value="Bacteria"/>
</dbReference>
<dbReference type="PANTHER" id="PTHR21064">
    <property type="entry name" value="AMINOGLYCOSIDE PHOSPHOTRANSFERASE DOMAIN-CONTAINING PROTEIN-RELATED"/>
    <property type="match status" value="1"/>
</dbReference>
<dbReference type="Pfam" id="PF01636">
    <property type="entry name" value="APH"/>
    <property type="match status" value="1"/>
</dbReference>
<dbReference type="InterPro" id="IPR011009">
    <property type="entry name" value="Kinase-like_dom_sf"/>
</dbReference>
<evidence type="ECO:0000313" key="3">
    <source>
        <dbReference type="EMBL" id="BAB52377.1"/>
    </source>
</evidence>
<dbReference type="SUPFAM" id="SSF56112">
    <property type="entry name" value="Protein kinase-like (PK-like)"/>
    <property type="match status" value="1"/>
</dbReference>
<evidence type="ECO:0000256" key="1">
    <source>
        <dbReference type="ARBA" id="ARBA00038240"/>
    </source>
</evidence>
<dbReference type="Proteomes" id="UP000000552">
    <property type="component" value="Chromosome"/>
</dbReference>
<dbReference type="Gene3D" id="3.90.1200.10">
    <property type="match status" value="1"/>
</dbReference>
<dbReference type="PATRIC" id="fig|266835.9.peg.4795"/>
<proteinExistence type="inferred from homology"/>
<evidence type="ECO:0000259" key="2">
    <source>
        <dbReference type="Pfam" id="PF01636"/>
    </source>
</evidence>
<dbReference type="InterPro" id="IPR050249">
    <property type="entry name" value="Pseudomonas-type_ThrB"/>
</dbReference>
<accession>Q98AF3</accession>
<comment type="similarity">
    <text evidence="1">Belongs to the pseudomonas-type ThrB family.</text>
</comment>
<dbReference type="GO" id="GO:0019202">
    <property type="term" value="F:amino acid kinase activity"/>
    <property type="evidence" value="ECO:0007669"/>
    <property type="project" value="TreeGrafter"/>
</dbReference>
<feature type="domain" description="Aminoglycoside phosphotransferase" evidence="2">
    <location>
        <begin position="53"/>
        <end position="279"/>
    </location>
</feature>
<organism evidence="3 4">
    <name type="scientific">Mesorhizobium japonicum (strain LMG 29417 / CECT 9101 / MAFF 303099)</name>
    <name type="common">Mesorhizobium loti (strain MAFF 303099)</name>
    <dbReference type="NCBI Taxonomy" id="266835"/>
    <lineage>
        <taxon>Bacteria</taxon>
        <taxon>Pseudomonadati</taxon>
        <taxon>Pseudomonadota</taxon>
        <taxon>Alphaproteobacteria</taxon>
        <taxon>Hyphomicrobiales</taxon>
        <taxon>Phyllobacteriaceae</taxon>
        <taxon>Mesorhizobium</taxon>
    </lineage>
</organism>
<reference evidence="3 4" key="1">
    <citation type="journal article" date="2000" name="DNA Res.">
        <title>Complete genome structure of the nitrogen-fixing symbiotic bacterium Mesorhizobium loti.</title>
        <authorList>
            <person name="Kaneko T."/>
            <person name="Nakamura Y."/>
            <person name="Sato S."/>
            <person name="Asamizu E."/>
            <person name="Kato T."/>
            <person name="Sasamoto S."/>
            <person name="Watanabe A."/>
            <person name="Idesawa K."/>
            <person name="Ishikawa A."/>
            <person name="Kawashima K."/>
            <person name="Kimura T."/>
            <person name="Kishida Y."/>
            <person name="Kiyokawa C."/>
            <person name="Kohara M."/>
            <person name="Matsumoto M."/>
            <person name="Matsuno A."/>
            <person name="Mochizuki Y."/>
            <person name="Nakayama S."/>
            <person name="Nakazaki N."/>
            <person name="Shimpo S."/>
            <person name="Sugimoto M."/>
            <person name="Takeuchi C."/>
            <person name="Yamada M."/>
            <person name="Tabata S."/>
        </authorList>
    </citation>
    <scope>NUCLEOTIDE SEQUENCE [LARGE SCALE GENOMIC DNA]</scope>
    <source>
        <strain evidence="4">LMG 29417 / CECT 9101 / MAFF 303099</strain>
    </source>
</reference>
<gene>
    <name evidence="3" type="ordered locus">mlr6025</name>
</gene>
<name>Q98AF3_RHILO</name>
<dbReference type="RefSeq" id="WP_010913706.1">
    <property type="nucleotide sequence ID" value="NC_002678.2"/>
</dbReference>
<dbReference type="AlphaFoldDB" id="Q98AF3"/>
<dbReference type="InterPro" id="IPR002575">
    <property type="entry name" value="Aminoglycoside_PTrfase"/>
</dbReference>